<evidence type="ECO:0000313" key="2">
    <source>
        <dbReference type="EMBL" id="KAK0502589.1"/>
    </source>
</evidence>
<organism evidence="2 3">
    <name type="scientific">Armillaria luteobubalina</name>
    <dbReference type="NCBI Taxonomy" id="153913"/>
    <lineage>
        <taxon>Eukaryota</taxon>
        <taxon>Fungi</taxon>
        <taxon>Dikarya</taxon>
        <taxon>Basidiomycota</taxon>
        <taxon>Agaricomycotina</taxon>
        <taxon>Agaricomycetes</taxon>
        <taxon>Agaricomycetidae</taxon>
        <taxon>Agaricales</taxon>
        <taxon>Marasmiineae</taxon>
        <taxon>Physalacriaceae</taxon>
        <taxon>Armillaria</taxon>
    </lineage>
</organism>
<name>A0AA39UY05_9AGAR</name>
<comment type="caution">
    <text evidence="2">The sequence shown here is derived from an EMBL/GenBank/DDBJ whole genome shotgun (WGS) entry which is preliminary data.</text>
</comment>
<keyword evidence="3" id="KW-1185">Reference proteome</keyword>
<protein>
    <submittedName>
        <fullName evidence="2">Uncharacterized protein</fullName>
    </submittedName>
</protein>
<dbReference type="EMBL" id="JAUEPU010000005">
    <property type="protein sequence ID" value="KAK0502589.1"/>
    <property type="molecule type" value="Genomic_DNA"/>
</dbReference>
<gene>
    <name evidence="2" type="ORF">EDD18DRAFT_1347216</name>
</gene>
<evidence type="ECO:0000313" key="3">
    <source>
        <dbReference type="Proteomes" id="UP001175228"/>
    </source>
</evidence>
<feature type="region of interest" description="Disordered" evidence="1">
    <location>
        <begin position="35"/>
        <end position="99"/>
    </location>
</feature>
<proteinExistence type="predicted"/>
<evidence type="ECO:0000256" key="1">
    <source>
        <dbReference type="SAM" id="MobiDB-lite"/>
    </source>
</evidence>
<reference evidence="2" key="1">
    <citation type="submission" date="2023-06" db="EMBL/GenBank/DDBJ databases">
        <authorList>
            <consortium name="Lawrence Berkeley National Laboratory"/>
            <person name="Ahrendt S."/>
            <person name="Sahu N."/>
            <person name="Indic B."/>
            <person name="Wong-Bajracharya J."/>
            <person name="Merenyi Z."/>
            <person name="Ke H.-M."/>
            <person name="Monk M."/>
            <person name="Kocsube S."/>
            <person name="Drula E."/>
            <person name="Lipzen A."/>
            <person name="Balint B."/>
            <person name="Henrissat B."/>
            <person name="Andreopoulos B."/>
            <person name="Martin F.M."/>
            <person name="Harder C.B."/>
            <person name="Rigling D."/>
            <person name="Ford K.L."/>
            <person name="Foster G.D."/>
            <person name="Pangilinan J."/>
            <person name="Papanicolaou A."/>
            <person name="Barry K."/>
            <person name="LaButti K."/>
            <person name="Viragh M."/>
            <person name="Koriabine M."/>
            <person name="Yan M."/>
            <person name="Riley R."/>
            <person name="Champramary S."/>
            <person name="Plett K.L."/>
            <person name="Tsai I.J."/>
            <person name="Slot J."/>
            <person name="Sipos G."/>
            <person name="Plett J."/>
            <person name="Nagy L.G."/>
            <person name="Grigoriev I.V."/>
        </authorList>
    </citation>
    <scope>NUCLEOTIDE SEQUENCE</scope>
    <source>
        <strain evidence="2">HWK02</strain>
    </source>
</reference>
<accession>A0AA39UY05</accession>
<dbReference type="AlphaFoldDB" id="A0AA39UY05"/>
<feature type="compositionally biased region" description="Acidic residues" evidence="1">
    <location>
        <begin position="88"/>
        <end position="99"/>
    </location>
</feature>
<dbReference type="Proteomes" id="UP001175228">
    <property type="component" value="Unassembled WGS sequence"/>
</dbReference>
<sequence length="99" mass="11573">MRDSFVEGDWINYYINRFVDRDMMMHYLGLGVGHLNPPNFPTETRQLRPDILRENNDETWVTADTEDESESDEDSDSDRGSEIGSADELSDDEPDEYEY</sequence>
<feature type="compositionally biased region" description="Acidic residues" evidence="1">
    <location>
        <begin position="64"/>
        <end position="76"/>
    </location>
</feature>
<feature type="compositionally biased region" description="Basic and acidic residues" evidence="1">
    <location>
        <begin position="45"/>
        <end position="56"/>
    </location>
</feature>